<proteinExistence type="predicted"/>
<accession>A0ABR6NBN0</accession>
<dbReference type="EMBL" id="JACHKA010000001">
    <property type="protein sequence ID" value="MBB5984678.1"/>
    <property type="molecule type" value="Genomic_DNA"/>
</dbReference>
<protein>
    <submittedName>
        <fullName evidence="2">Regulator of nucleoside diphosphate kinase</fullName>
    </submittedName>
</protein>
<dbReference type="InterPro" id="IPR023459">
    <property type="entry name" value="Tscrpt_elong_fac_GreA/B_fam"/>
</dbReference>
<dbReference type="GO" id="GO:0016301">
    <property type="term" value="F:kinase activity"/>
    <property type="evidence" value="ECO:0007669"/>
    <property type="project" value="UniProtKB-KW"/>
</dbReference>
<dbReference type="PANTHER" id="PTHR30437">
    <property type="entry name" value="TRANSCRIPTION ELONGATION FACTOR GREA"/>
    <property type="match status" value="1"/>
</dbReference>
<organism evidence="2 3">
    <name type="scientific">Sphingobium lignivorans</name>
    <dbReference type="NCBI Taxonomy" id="2735886"/>
    <lineage>
        <taxon>Bacteria</taxon>
        <taxon>Pseudomonadati</taxon>
        <taxon>Pseudomonadota</taxon>
        <taxon>Alphaproteobacteria</taxon>
        <taxon>Sphingomonadales</taxon>
        <taxon>Sphingomonadaceae</taxon>
        <taxon>Sphingobium</taxon>
    </lineage>
</organism>
<keyword evidence="2" id="KW-0808">Transferase</keyword>
<evidence type="ECO:0000259" key="1">
    <source>
        <dbReference type="Pfam" id="PF01272"/>
    </source>
</evidence>
<dbReference type="Pfam" id="PF01272">
    <property type="entry name" value="GreA_GreB"/>
    <property type="match status" value="1"/>
</dbReference>
<feature type="domain" description="Transcription elongation factor GreA/GreB C-terminal" evidence="1">
    <location>
        <begin position="56"/>
        <end position="131"/>
    </location>
</feature>
<gene>
    <name evidence="2" type="ORF">HNP60_000652</name>
</gene>
<dbReference type="PANTHER" id="PTHR30437:SF5">
    <property type="entry name" value="REGULATOR OF NUCLEOSIDE DIPHOSPHATE KINASE"/>
    <property type="match status" value="1"/>
</dbReference>
<reference evidence="2 3" key="1">
    <citation type="submission" date="2020-08" db="EMBL/GenBank/DDBJ databases">
        <title>Exploring microbial biodiversity for novel pathways involved in the catabolism of aromatic compounds derived from lignin.</title>
        <authorList>
            <person name="Elkins J."/>
        </authorList>
    </citation>
    <scope>NUCLEOTIDE SEQUENCE [LARGE SCALE GENOMIC DNA]</scope>
    <source>
        <strain evidence="2 3">B1D3A</strain>
    </source>
</reference>
<sequence length="133" mass="14076">MTLSSPDRRPPVHMIETEADALTDLALAAAERLPQVSALLLEEVGRAEVHDAQDMPAGTVTMGATVDFTDEASGAQHCVQLVYPGEADIAAGRISILTPVGAGLIGLREGQSILWPDRGGAERTLRIDKVRHA</sequence>
<dbReference type="Proteomes" id="UP001138540">
    <property type="component" value="Unassembled WGS sequence"/>
</dbReference>
<dbReference type="RefSeq" id="WP_184050862.1">
    <property type="nucleotide sequence ID" value="NZ_JACHKA010000001.1"/>
</dbReference>
<dbReference type="Gene3D" id="3.10.50.30">
    <property type="entry name" value="Transcription elongation factor, GreA/GreB, C-terminal domain"/>
    <property type="match status" value="1"/>
</dbReference>
<evidence type="ECO:0000313" key="3">
    <source>
        <dbReference type="Proteomes" id="UP001138540"/>
    </source>
</evidence>
<dbReference type="InterPro" id="IPR001437">
    <property type="entry name" value="Tscrpt_elong_fac_GreA/B_C"/>
</dbReference>
<evidence type="ECO:0000313" key="2">
    <source>
        <dbReference type="EMBL" id="MBB5984678.1"/>
    </source>
</evidence>
<dbReference type="NCBIfam" id="NF004396">
    <property type="entry name" value="PRK05753.1"/>
    <property type="match status" value="1"/>
</dbReference>
<keyword evidence="3" id="KW-1185">Reference proteome</keyword>
<name>A0ABR6NBN0_9SPHN</name>
<dbReference type="InterPro" id="IPR036953">
    <property type="entry name" value="GreA/GreB_C_sf"/>
</dbReference>
<dbReference type="SUPFAM" id="SSF54534">
    <property type="entry name" value="FKBP-like"/>
    <property type="match status" value="1"/>
</dbReference>
<comment type="caution">
    <text evidence="2">The sequence shown here is derived from an EMBL/GenBank/DDBJ whole genome shotgun (WGS) entry which is preliminary data.</text>
</comment>
<keyword evidence="2" id="KW-0418">Kinase</keyword>